<sequence length="242" mass="25863">MIPRYQRILFWSLVGGVFLMAAFLIHGCRQAHQRLTALNDATPIAAPTTASTQDVTLYLANDADGFIAPNQEQLALPQDPTLRARALLEHLLAEYALPASAHPLKSGPAVDDVFFLSLPITTPAPNNTLSGTTGLPQTEKAAPAHTAKSTGELAVVNLHGAFVDNHPSGIQVEELTLLSIIGTLHAAFPQLTEVRFLVDGQPHDTLSGHADLKRAYPAIDTTTTPTLPQPEAQPNSQETPQP</sequence>
<dbReference type="RefSeq" id="WP_348268632.1">
    <property type="nucleotide sequence ID" value="NZ_CP121194.1"/>
</dbReference>
<evidence type="ECO:0000256" key="1">
    <source>
        <dbReference type="SAM" id="MobiDB-lite"/>
    </source>
</evidence>
<evidence type="ECO:0000259" key="2">
    <source>
        <dbReference type="SMART" id="SM00909"/>
    </source>
</evidence>
<feature type="region of interest" description="Disordered" evidence="1">
    <location>
        <begin position="220"/>
        <end position="242"/>
    </location>
</feature>
<accession>A0AAU7D1C3</accession>
<proteinExistence type="predicted"/>
<dbReference type="InterPro" id="IPR019606">
    <property type="entry name" value="GerMN"/>
</dbReference>
<evidence type="ECO:0000313" key="4">
    <source>
        <dbReference type="EMBL" id="XBH14574.1"/>
    </source>
</evidence>
<protein>
    <submittedName>
        <fullName evidence="4">GerMN domain-containing protein</fullName>
    </submittedName>
</protein>
<name>A0AAU7DB94_9BACT</name>
<dbReference type="EMBL" id="CP121195">
    <property type="protein sequence ID" value="XBH14574.1"/>
    <property type="molecule type" value="Genomic_DNA"/>
</dbReference>
<dbReference type="Pfam" id="PF10646">
    <property type="entry name" value="Germane"/>
    <property type="match status" value="1"/>
</dbReference>
<dbReference type="SMART" id="SM00909">
    <property type="entry name" value="Germane"/>
    <property type="match status" value="1"/>
</dbReference>
<dbReference type="AlphaFoldDB" id="A0AAU7DB94"/>
<reference evidence="4" key="1">
    <citation type="submission" date="2023-03" db="EMBL/GenBank/DDBJ databases">
        <title>Edaphobacter sp.</title>
        <authorList>
            <person name="Huber K.J."/>
            <person name="Papendorf J."/>
            <person name="Pilke C."/>
            <person name="Bunk B."/>
            <person name="Sproeer C."/>
            <person name="Pester M."/>
        </authorList>
    </citation>
    <scope>NUCLEOTIDE SEQUENCE</scope>
    <source>
        <strain evidence="3">DSM 109919</strain>
        <strain evidence="4">DSM 109920</strain>
    </source>
</reference>
<feature type="domain" description="GerMN" evidence="2">
    <location>
        <begin position="93"/>
        <end position="207"/>
    </location>
</feature>
<accession>A0AAU7DB94</accession>
<organism evidence="4">
    <name type="scientific">Edaphobacter paludis</name>
    <dbReference type="NCBI Taxonomy" id="3035702"/>
    <lineage>
        <taxon>Bacteria</taxon>
        <taxon>Pseudomonadati</taxon>
        <taxon>Acidobacteriota</taxon>
        <taxon>Terriglobia</taxon>
        <taxon>Terriglobales</taxon>
        <taxon>Acidobacteriaceae</taxon>
        <taxon>Edaphobacter</taxon>
    </lineage>
</organism>
<dbReference type="EMBL" id="CP121194">
    <property type="protein sequence ID" value="XBH11145.1"/>
    <property type="molecule type" value="Genomic_DNA"/>
</dbReference>
<evidence type="ECO:0000313" key="3">
    <source>
        <dbReference type="EMBL" id="XBH11145.1"/>
    </source>
</evidence>
<gene>
    <name evidence="3" type="ORF">P4G45_05295</name>
    <name evidence="4" type="ORF">P8936_05265</name>
</gene>
<dbReference type="KEGG" id="epl:P4G45_05295"/>